<keyword evidence="1" id="KW-0418">Kinase</keyword>
<name>A0ACC6UY36_9CREN</name>
<gene>
    <name evidence="1" type="ORF">TU35_000460</name>
</gene>
<dbReference type="Proteomes" id="UP000033636">
    <property type="component" value="Unassembled WGS sequence"/>
</dbReference>
<organism evidence="1 2">
    <name type="scientific">Thermoproteus sp. AZ2</name>
    <dbReference type="NCBI Taxonomy" id="1609232"/>
    <lineage>
        <taxon>Archaea</taxon>
        <taxon>Thermoproteota</taxon>
        <taxon>Thermoprotei</taxon>
        <taxon>Thermoproteales</taxon>
        <taxon>Thermoproteaceae</taxon>
        <taxon>Thermoproteus</taxon>
    </lineage>
</organism>
<sequence length="228" mass="25098">MNAPAIGPNDLILGAALGVWVLFVLLVLTRLAYDAMVKRGVEPIRAVYYNRKIIHSLAGGLVGLLLPLFSSWPIPVAAALALALFTYIPHKMGRLLYWFQTQDNLYEVSFAIMWAFVVFLSWAVLNDLVLGLLPILFMAFGDSATGVVRNALFKRRTKHWLGNVAMAAISIPLGYYFMGLGGALAGLIASAVERFEYPPIDDNVLVPLTSFIFLLAWQAIYSPSHIAL</sequence>
<accession>A0ACC6UY36</accession>
<comment type="caution">
    <text evidence="1">The sequence shown here is derived from an EMBL/GenBank/DDBJ whole genome shotgun (WGS) entry which is preliminary data.</text>
</comment>
<dbReference type="EMBL" id="JZWT02000001">
    <property type="protein sequence ID" value="MFB6489717.1"/>
    <property type="molecule type" value="Genomic_DNA"/>
</dbReference>
<protein>
    <submittedName>
        <fullName evidence="1">Dolichol kinase</fullName>
    </submittedName>
</protein>
<reference evidence="1" key="1">
    <citation type="submission" date="2024-07" db="EMBL/GenBank/DDBJ databases">
        <title>Metagenome and Metagenome-Assembled Genomes of Archaea from a hot spring from the geothermal field of Los Azufres, Mexico.</title>
        <authorList>
            <person name="Marin-Paredes R."/>
            <person name="Martinez-Romero E."/>
            <person name="Servin-Garciduenas L.E."/>
        </authorList>
    </citation>
    <scope>NUCLEOTIDE SEQUENCE</scope>
</reference>
<proteinExistence type="predicted"/>
<evidence type="ECO:0000313" key="2">
    <source>
        <dbReference type="Proteomes" id="UP000033636"/>
    </source>
</evidence>
<evidence type="ECO:0000313" key="1">
    <source>
        <dbReference type="EMBL" id="MFB6489717.1"/>
    </source>
</evidence>
<keyword evidence="1" id="KW-0808">Transferase</keyword>